<dbReference type="GO" id="GO:0006780">
    <property type="term" value="P:uroporphyrinogen III biosynthetic process"/>
    <property type="evidence" value="ECO:0007669"/>
    <property type="project" value="InterPro"/>
</dbReference>
<dbReference type="Pfam" id="PF02602">
    <property type="entry name" value="HEM4"/>
    <property type="match status" value="1"/>
</dbReference>
<dbReference type="GO" id="GO:0004852">
    <property type="term" value="F:uroporphyrinogen-III synthase activity"/>
    <property type="evidence" value="ECO:0007669"/>
    <property type="project" value="UniProtKB-EC"/>
</dbReference>
<dbReference type="Gene3D" id="3.40.50.10090">
    <property type="match status" value="2"/>
</dbReference>
<accession>A0A3N9UJC3</accession>
<dbReference type="AlphaFoldDB" id="A0A3N9UJC3"/>
<keyword evidence="3" id="KW-1185">Reference proteome</keyword>
<reference evidence="2 3" key="1">
    <citation type="journal article" date="2013" name="J. Microbiol.">
        <title>Lysinibacillus chungkukjangi sp. nov., isolated from Chungkukjang, Korean fermented soybean food.</title>
        <authorList>
            <person name="Kim S.J."/>
            <person name="Jang Y.H."/>
            <person name="Hamada M."/>
            <person name="Ahn J.H."/>
            <person name="Weon H.Y."/>
            <person name="Suzuki K."/>
            <person name="Whang K.S."/>
            <person name="Kwon S.W."/>
        </authorList>
    </citation>
    <scope>NUCLEOTIDE SEQUENCE [LARGE SCALE GENOMIC DNA]</scope>
    <source>
        <strain evidence="2 3">MCCC 1A12701</strain>
    </source>
</reference>
<dbReference type="InterPro" id="IPR003754">
    <property type="entry name" value="4pyrrol_synth_uPrphyn_synth"/>
</dbReference>
<name>A0A3N9UJC3_9BACI</name>
<dbReference type="Proteomes" id="UP000274033">
    <property type="component" value="Unassembled WGS sequence"/>
</dbReference>
<dbReference type="InterPro" id="IPR039793">
    <property type="entry name" value="UROS/Hem4"/>
</dbReference>
<dbReference type="OrthoDB" id="9775656at2"/>
<proteinExistence type="predicted"/>
<dbReference type="InterPro" id="IPR036108">
    <property type="entry name" value="4pyrrol_syn_uPrphyn_synt_sf"/>
</dbReference>
<dbReference type="SUPFAM" id="SSF69618">
    <property type="entry name" value="HemD-like"/>
    <property type="match status" value="1"/>
</dbReference>
<evidence type="ECO:0000259" key="1">
    <source>
        <dbReference type="Pfam" id="PF02602"/>
    </source>
</evidence>
<dbReference type="RefSeq" id="WP_124761561.1">
    <property type="nucleotide sequence ID" value="NZ_JAFBDY010000001.1"/>
</dbReference>
<gene>
    <name evidence="2" type="ORF">EBB45_00565</name>
</gene>
<dbReference type="EMBL" id="RRCT01000001">
    <property type="protein sequence ID" value="RQW76080.1"/>
    <property type="molecule type" value="Genomic_DNA"/>
</dbReference>
<dbReference type="PANTHER" id="PTHR40082">
    <property type="entry name" value="BLR5956 PROTEIN"/>
    <property type="match status" value="1"/>
</dbReference>
<comment type="caution">
    <text evidence="2">The sequence shown here is derived from an EMBL/GenBank/DDBJ whole genome shotgun (WGS) entry which is preliminary data.</text>
</comment>
<keyword evidence="2" id="KW-0456">Lyase</keyword>
<feature type="domain" description="Tetrapyrrole biosynthesis uroporphyrinogen III synthase" evidence="1">
    <location>
        <begin position="23"/>
        <end position="256"/>
    </location>
</feature>
<protein>
    <submittedName>
        <fullName evidence="2">Uroporphyrinogen-III synthase</fullName>
        <ecNumber evidence="2">4.2.1.75</ecNumber>
    </submittedName>
</protein>
<dbReference type="CDD" id="cd06578">
    <property type="entry name" value="HemD"/>
    <property type="match status" value="1"/>
</dbReference>
<dbReference type="EC" id="4.2.1.75" evidence="2"/>
<dbReference type="NCBIfam" id="NF004584">
    <property type="entry name" value="PRK05928.2-1"/>
    <property type="match status" value="1"/>
</dbReference>
<dbReference type="PANTHER" id="PTHR40082:SF1">
    <property type="entry name" value="BLR5956 PROTEIN"/>
    <property type="match status" value="1"/>
</dbReference>
<organism evidence="2 3">
    <name type="scientific">Lysinibacillus composti</name>
    <dbReference type="NCBI Taxonomy" id="720633"/>
    <lineage>
        <taxon>Bacteria</taxon>
        <taxon>Bacillati</taxon>
        <taxon>Bacillota</taxon>
        <taxon>Bacilli</taxon>
        <taxon>Bacillales</taxon>
        <taxon>Bacillaceae</taxon>
        <taxon>Lysinibacillus</taxon>
    </lineage>
</organism>
<sequence>MGGLTNRRVALLGTRKIEEQTTIIQHLGGTAVHRPAQGTIYFDAQYIGDEIKKIIDGQFQWIIFTTSIGIEKLFQIAEEMWIDRELLLALKKMNIVARGYKTINALKKRELKAIVRDDDGSIEGLIRSLKPYHLKNQHIAVQLYGEPSPLLIDWLSEQQTTIQEILPYQHIPPKQETLTQLLEEVLSQKVDALSFTSTSQVRYLFNFAEELNQKDVLLDALETKTIALAVGKVTGKALQDVGVKRMLIPHDERIGSALMTLSQYYKQQSPYIVS</sequence>
<evidence type="ECO:0000313" key="2">
    <source>
        <dbReference type="EMBL" id="RQW76080.1"/>
    </source>
</evidence>
<evidence type="ECO:0000313" key="3">
    <source>
        <dbReference type="Proteomes" id="UP000274033"/>
    </source>
</evidence>